<dbReference type="RefSeq" id="WP_011496895.1">
    <property type="nucleotide sequence ID" value="NC_007954.1"/>
</dbReference>
<evidence type="ECO:0000259" key="3">
    <source>
        <dbReference type="PROSITE" id="PS51786"/>
    </source>
</evidence>
<dbReference type="InterPro" id="IPR014721">
    <property type="entry name" value="Ribsml_uS5_D2-typ_fold_subgr"/>
</dbReference>
<dbReference type="InterPro" id="IPR046843">
    <property type="entry name" value="LonB_AAA-LID"/>
</dbReference>
<dbReference type="GO" id="GO:0004176">
    <property type="term" value="F:ATP-dependent peptidase activity"/>
    <property type="evidence" value="ECO:0007669"/>
    <property type="project" value="UniProtKB-UniRule"/>
</dbReference>
<dbReference type="InterPro" id="IPR027065">
    <property type="entry name" value="Lon_Prtase"/>
</dbReference>
<dbReference type="GO" id="GO:0006508">
    <property type="term" value="P:proteolysis"/>
    <property type="evidence" value="ECO:0007669"/>
    <property type="project" value="UniProtKB-KW"/>
</dbReference>
<proteinExistence type="inferred from homology"/>
<dbReference type="Proteomes" id="UP000001982">
    <property type="component" value="Chromosome"/>
</dbReference>
<dbReference type="InterPro" id="IPR027417">
    <property type="entry name" value="P-loop_NTPase"/>
</dbReference>
<dbReference type="HOGENOM" id="CLU_014785_2_0_6"/>
<dbReference type="PANTHER" id="PTHR10046">
    <property type="entry name" value="ATP DEPENDENT LON PROTEASE FAMILY MEMBER"/>
    <property type="match status" value="1"/>
</dbReference>
<dbReference type="Pfam" id="PF13654">
    <property type="entry name" value="AAA_32"/>
    <property type="match status" value="1"/>
</dbReference>
<name>Q12LD2_SHEDO</name>
<comment type="catalytic activity">
    <reaction evidence="2">
        <text>Hydrolysis of proteins in presence of ATP.</text>
        <dbReference type="EC" id="3.4.21.53"/>
    </reaction>
</comment>
<dbReference type="Gene3D" id="3.40.50.300">
    <property type="entry name" value="P-loop containing nucleotide triphosphate hydrolases"/>
    <property type="match status" value="1"/>
</dbReference>
<dbReference type="KEGG" id="sdn:Sden_2464"/>
<feature type="active site" evidence="2">
    <location>
        <position position="488"/>
    </location>
</feature>
<comment type="similarity">
    <text evidence="2">Belongs to the peptidase S16 family.</text>
</comment>
<evidence type="ECO:0000313" key="5">
    <source>
        <dbReference type="Proteomes" id="UP000001982"/>
    </source>
</evidence>
<protein>
    <recommendedName>
        <fullName evidence="2">endopeptidase La</fullName>
        <ecNumber evidence="2">3.4.21.53</ecNumber>
    </recommendedName>
</protein>
<dbReference type="GO" id="GO:0030163">
    <property type="term" value="P:protein catabolic process"/>
    <property type="evidence" value="ECO:0007669"/>
    <property type="project" value="InterPro"/>
</dbReference>
<dbReference type="Pfam" id="PF20436">
    <property type="entry name" value="LonB_AAA-LID"/>
    <property type="match status" value="1"/>
</dbReference>
<dbReference type="AlphaFoldDB" id="Q12LD2"/>
<keyword evidence="5" id="KW-1185">Reference proteome</keyword>
<accession>Q12LD2</accession>
<dbReference type="SUPFAM" id="SSF54211">
    <property type="entry name" value="Ribosomal protein S5 domain 2-like"/>
    <property type="match status" value="1"/>
</dbReference>
<feature type="active site" evidence="2">
    <location>
        <position position="445"/>
    </location>
</feature>
<dbReference type="eggNOG" id="COG1067">
    <property type="taxonomic scope" value="Bacteria"/>
</dbReference>
<dbReference type="InterPro" id="IPR008269">
    <property type="entry name" value="Lon_proteolytic"/>
</dbReference>
<dbReference type="GO" id="GO:0005524">
    <property type="term" value="F:ATP binding"/>
    <property type="evidence" value="ECO:0007669"/>
    <property type="project" value="InterPro"/>
</dbReference>
<dbReference type="GO" id="GO:0004252">
    <property type="term" value="F:serine-type endopeptidase activity"/>
    <property type="evidence" value="ECO:0007669"/>
    <property type="project" value="UniProtKB-UniRule"/>
</dbReference>
<dbReference type="PRINTS" id="PR00830">
    <property type="entry name" value="ENDOLAPTASE"/>
</dbReference>
<keyword evidence="2" id="KW-0720">Serine protease</keyword>
<dbReference type="InterPro" id="IPR020568">
    <property type="entry name" value="Ribosomal_Su5_D2-typ_SF"/>
</dbReference>
<reference evidence="4 5" key="1">
    <citation type="submission" date="2006-03" db="EMBL/GenBank/DDBJ databases">
        <title>Complete sequence of Shewanella denitrificans OS217.</title>
        <authorList>
            <consortium name="US DOE Joint Genome Institute"/>
            <person name="Copeland A."/>
            <person name="Lucas S."/>
            <person name="Lapidus A."/>
            <person name="Barry K."/>
            <person name="Detter J.C."/>
            <person name="Glavina del Rio T."/>
            <person name="Hammon N."/>
            <person name="Israni S."/>
            <person name="Dalin E."/>
            <person name="Tice H."/>
            <person name="Pitluck S."/>
            <person name="Brettin T."/>
            <person name="Bruce D."/>
            <person name="Han C."/>
            <person name="Tapia R."/>
            <person name="Gilna P."/>
            <person name="Kiss H."/>
            <person name="Schmutz J."/>
            <person name="Larimer F."/>
            <person name="Land M."/>
            <person name="Hauser L."/>
            <person name="Kyrpides N."/>
            <person name="Lykidis A."/>
            <person name="Richardson P."/>
        </authorList>
    </citation>
    <scope>NUCLEOTIDE SEQUENCE [LARGE SCALE GENOMIC DNA]</scope>
    <source>
        <strain evidence="5">OS217 / ATCC BAA-1090 / DSM 15013</strain>
    </source>
</reference>
<feature type="domain" description="Lon proteolytic" evidence="3">
    <location>
        <begin position="355"/>
        <end position="550"/>
    </location>
</feature>
<dbReference type="InterPro" id="IPR041699">
    <property type="entry name" value="AAA_32"/>
</dbReference>
<evidence type="ECO:0000256" key="1">
    <source>
        <dbReference type="ARBA" id="ARBA00022670"/>
    </source>
</evidence>
<dbReference type="MEROPS" id="S16.A10"/>
<dbReference type="Gene3D" id="3.30.230.10">
    <property type="match status" value="1"/>
</dbReference>
<dbReference type="EMBL" id="CP000302">
    <property type="protein sequence ID" value="ABE55744.1"/>
    <property type="molecule type" value="Genomic_DNA"/>
</dbReference>
<dbReference type="PROSITE" id="PS51786">
    <property type="entry name" value="LON_PROTEOLYTIC"/>
    <property type="match status" value="1"/>
</dbReference>
<organism evidence="4 5">
    <name type="scientific">Shewanella denitrificans (strain OS217 / ATCC BAA-1090 / DSM 15013)</name>
    <dbReference type="NCBI Taxonomy" id="318161"/>
    <lineage>
        <taxon>Bacteria</taxon>
        <taxon>Pseudomonadati</taxon>
        <taxon>Pseudomonadota</taxon>
        <taxon>Gammaproteobacteria</taxon>
        <taxon>Alteromonadales</taxon>
        <taxon>Shewanellaceae</taxon>
        <taxon>Shewanella</taxon>
    </lineage>
</organism>
<evidence type="ECO:0000313" key="4">
    <source>
        <dbReference type="EMBL" id="ABE55744.1"/>
    </source>
</evidence>
<dbReference type="Pfam" id="PF05362">
    <property type="entry name" value="Lon_C"/>
    <property type="match status" value="1"/>
</dbReference>
<evidence type="ECO:0000256" key="2">
    <source>
        <dbReference type="PROSITE-ProRule" id="PRU01122"/>
    </source>
</evidence>
<dbReference type="EC" id="3.4.21.53" evidence="2"/>
<sequence length="599" mass="66499">MNSTLLSTTSETTQLILPTALAAAKLAPQYSLPSTLNTSVALSAILLGQERAVNAFKLMTKVANQHLFVADFIGVDRSLLIDALMTQKPEPITQYLVASKATDYPTEVQFRWQSALPHEQVGIMASQDTSACYLSGPIRRVDLLGKMLKTDKNSQYKVGALGKHHYVFICAESLWKREGLWELLMQILREKQYRIAHDIAPVPLNCKIVLIGSGHFYSQLRGEDRQFMEHFPLLAELSNELDLTKYTESQYCQYLMALAQNQAVTLEASSLLPLFWYSARLTEHQQRLSLSMLQLSQLMAQAKAYRPSTTSELTKGLTAQCVARALTQLKFRHDSSEFFSAQSFDDNFIHLPTTGAMVGQINALTVIDSGDYSYGEPARITTTVHYGDGEVADIERKSELGGNIHTKGMMILSACLYRIFGRDAPLHLNASIVFEQSYQEIDGDSASLAEYCCLMSAIAEQPIIQSLAVTGALDQFGNVQAIGGVNEKIEGFFALCQRRGLTGEQGVIIPKTNILQLNLAPEVINAVQKGQFHIYGISHMDEAVELLMQVYAGVADEDNDFPAESLYGLVQQRLDKMAGHDEISIGFWTKLMLKLRLSQ</sequence>
<gene>
    <name evidence="4" type="ordered locus">Sden_2464</name>
</gene>
<keyword evidence="2" id="KW-0378">Hydrolase</keyword>
<keyword evidence="1 2" id="KW-0645">Protease</keyword>
<dbReference type="OrthoDB" id="9758568at2"/>